<dbReference type="GO" id="GO:0005741">
    <property type="term" value="C:mitochondrial outer membrane"/>
    <property type="evidence" value="ECO:0007669"/>
    <property type="project" value="TreeGrafter"/>
</dbReference>
<comment type="subcellular location">
    <subcellularLocation>
        <location evidence="1">Membrane</location>
        <topology evidence="1">Multi-pass membrane protein</topology>
    </subcellularLocation>
</comment>
<keyword evidence="3 6" id="KW-1133">Transmembrane helix</keyword>
<dbReference type="PANTHER" id="PTHR37278:SF1">
    <property type="entry name" value="AUTOPHAGY-RELATED PROTEIN 33-RELATED"/>
    <property type="match status" value="1"/>
</dbReference>
<sequence>MAVRGVSLLKFVGTVSLGLLTGLSYTLSTLTIPALLTLPSADTAARAFDALTTTAKRHLRTLSVVSGSSFALAFFLSPRYFRHPYLLYTSLLVFGSRFVVSDLVAPYLSLGPPPSSASSSSAAAARRHAQQLKKERAAAARARMEASYDVIGSDAHSEGAGSASGEELDVIEEEQVNGEEVRAKVEVFLKKQVLQSAVAGLGFLLAVVGIWGDGVAPVHGQGIIIEV</sequence>
<dbReference type="AlphaFoldDB" id="A0AA40CK91"/>
<comment type="similarity">
    <text evidence="5">Belongs to the ATG33 family.</text>
</comment>
<dbReference type="GO" id="GO:0000422">
    <property type="term" value="P:autophagy of mitochondrion"/>
    <property type="evidence" value="ECO:0007669"/>
    <property type="project" value="TreeGrafter"/>
</dbReference>
<evidence type="ECO:0000256" key="5">
    <source>
        <dbReference type="ARBA" id="ARBA00038013"/>
    </source>
</evidence>
<dbReference type="Proteomes" id="UP001174936">
    <property type="component" value="Unassembled WGS sequence"/>
</dbReference>
<dbReference type="InterPro" id="IPR051668">
    <property type="entry name" value="ATG33"/>
</dbReference>
<dbReference type="EMBL" id="JAULSV010000006">
    <property type="protein sequence ID" value="KAK0641497.1"/>
    <property type="molecule type" value="Genomic_DNA"/>
</dbReference>
<evidence type="ECO:0000256" key="6">
    <source>
        <dbReference type="SAM" id="Phobius"/>
    </source>
</evidence>
<proteinExistence type="inferred from homology"/>
<name>A0AA40CK91_9PEZI</name>
<keyword evidence="4 6" id="KW-0472">Membrane</keyword>
<evidence type="ECO:0000256" key="2">
    <source>
        <dbReference type="ARBA" id="ARBA00022692"/>
    </source>
</evidence>
<reference evidence="7" key="1">
    <citation type="submission" date="2023-06" db="EMBL/GenBank/DDBJ databases">
        <title>Genome-scale phylogeny and comparative genomics of the fungal order Sordariales.</title>
        <authorList>
            <consortium name="Lawrence Berkeley National Laboratory"/>
            <person name="Hensen N."/>
            <person name="Bonometti L."/>
            <person name="Westerberg I."/>
            <person name="Brannstrom I.O."/>
            <person name="Guillou S."/>
            <person name="Cros-Aarteil S."/>
            <person name="Calhoun S."/>
            <person name="Haridas S."/>
            <person name="Kuo A."/>
            <person name="Mondo S."/>
            <person name="Pangilinan J."/>
            <person name="Riley R."/>
            <person name="Labutti K."/>
            <person name="Andreopoulos B."/>
            <person name="Lipzen A."/>
            <person name="Chen C."/>
            <person name="Yanf M."/>
            <person name="Daum C."/>
            <person name="Ng V."/>
            <person name="Clum A."/>
            <person name="Steindorff A."/>
            <person name="Ohm R."/>
            <person name="Martin F."/>
            <person name="Silar P."/>
            <person name="Natvig D."/>
            <person name="Lalanne C."/>
            <person name="Gautier V."/>
            <person name="Ament-Velasquez S.L."/>
            <person name="Kruys A."/>
            <person name="Hutchinson M.I."/>
            <person name="Powell A.J."/>
            <person name="Barry K."/>
            <person name="Miller A.N."/>
            <person name="Grigoriev I.V."/>
            <person name="Debuchy R."/>
            <person name="Gladieux P."/>
            <person name="Thoren M.H."/>
            <person name="Johannesson H."/>
        </authorList>
    </citation>
    <scope>NUCLEOTIDE SEQUENCE</scope>
    <source>
        <strain evidence="7">SMH2532-1</strain>
    </source>
</reference>
<feature type="transmembrane region" description="Helical" evidence="6">
    <location>
        <begin position="12"/>
        <end position="38"/>
    </location>
</feature>
<evidence type="ECO:0000313" key="7">
    <source>
        <dbReference type="EMBL" id="KAK0641497.1"/>
    </source>
</evidence>
<dbReference type="GO" id="GO:0016236">
    <property type="term" value="P:macroautophagy"/>
    <property type="evidence" value="ECO:0007669"/>
    <property type="project" value="TreeGrafter"/>
</dbReference>
<evidence type="ECO:0000313" key="8">
    <source>
        <dbReference type="Proteomes" id="UP001174936"/>
    </source>
</evidence>
<organism evidence="7 8">
    <name type="scientific">Cercophora newfieldiana</name>
    <dbReference type="NCBI Taxonomy" id="92897"/>
    <lineage>
        <taxon>Eukaryota</taxon>
        <taxon>Fungi</taxon>
        <taxon>Dikarya</taxon>
        <taxon>Ascomycota</taxon>
        <taxon>Pezizomycotina</taxon>
        <taxon>Sordariomycetes</taxon>
        <taxon>Sordariomycetidae</taxon>
        <taxon>Sordariales</taxon>
        <taxon>Lasiosphaeriaceae</taxon>
        <taxon>Cercophora</taxon>
    </lineage>
</organism>
<comment type="caution">
    <text evidence="7">The sequence shown here is derived from an EMBL/GenBank/DDBJ whole genome shotgun (WGS) entry which is preliminary data.</text>
</comment>
<feature type="transmembrane region" description="Helical" evidence="6">
    <location>
        <begin position="59"/>
        <end position="81"/>
    </location>
</feature>
<protein>
    <recommendedName>
        <fullName evidence="9">Autophagy-related protein 33</fullName>
    </recommendedName>
</protein>
<gene>
    <name evidence="7" type="ORF">B0T16DRAFT_419934</name>
</gene>
<accession>A0AA40CK91</accession>
<keyword evidence="2 6" id="KW-0812">Transmembrane</keyword>
<evidence type="ECO:0000256" key="3">
    <source>
        <dbReference type="ARBA" id="ARBA00022989"/>
    </source>
</evidence>
<keyword evidence="8" id="KW-1185">Reference proteome</keyword>
<evidence type="ECO:0000256" key="4">
    <source>
        <dbReference type="ARBA" id="ARBA00023136"/>
    </source>
</evidence>
<evidence type="ECO:0008006" key="9">
    <source>
        <dbReference type="Google" id="ProtNLM"/>
    </source>
</evidence>
<evidence type="ECO:0000256" key="1">
    <source>
        <dbReference type="ARBA" id="ARBA00004141"/>
    </source>
</evidence>
<dbReference type="PANTHER" id="PTHR37278">
    <property type="entry name" value="AUTOPHAGY-RELATED PROTEIN 33-RELATED"/>
    <property type="match status" value="1"/>
</dbReference>